<organism evidence="1 2">
    <name type="scientific">Pseudomonas azotoformans</name>
    <dbReference type="NCBI Taxonomy" id="47878"/>
    <lineage>
        <taxon>Bacteria</taxon>
        <taxon>Pseudomonadati</taxon>
        <taxon>Pseudomonadota</taxon>
        <taxon>Gammaproteobacteria</taxon>
        <taxon>Pseudomonadales</taxon>
        <taxon>Pseudomonadaceae</taxon>
        <taxon>Pseudomonas</taxon>
    </lineage>
</organism>
<proteinExistence type="predicted"/>
<protein>
    <submittedName>
        <fullName evidence="1">Uncharacterized protein</fullName>
    </submittedName>
</protein>
<sequence>MKEWSSLCKSKLGSVVDLREQRVLAMDDGAYKISDNQYFLADAFPVEGEEKLSLLSLYWASSEAAFRRAYYRDVENDDLAVCQPPAELLPVGAGATYRQIKEALGALGSDRVMEYASYRVMSDGAFVHKGLESASAVYYFRSPDIADDELPYAILWKLSSV</sequence>
<comment type="caution">
    <text evidence="1">The sequence shown here is derived from an EMBL/GenBank/DDBJ whole genome shotgun (WGS) entry which is preliminary data.</text>
</comment>
<dbReference type="AlphaFoldDB" id="A0A1V2JHR0"/>
<dbReference type="EMBL" id="MNPV01000004">
    <property type="protein sequence ID" value="ONH44892.1"/>
    <property type="molecule type" value="Genomic_DNA"/>
</dbReference>
<dbReference type="OrthoDB" id="6856625at2"/>
<keyword evidence="2" id="KW-1185">Reference proteome</keyword>
<name>A0A1V2JHR0_PSEAZ</name>
<reference evidence="1 2" key="1">
    <citation type="submission" date="2016-10" db="EMBL/GenBank/DDBJ databases">
        <title>Pseudomonas lactis sp. nov. and Pseudomonas paralactis sp. nov., isolated from bovine raw milk.</title>
        <authorList>
            <person name="Von Neubeck M."/>
            <person name="Huptas C."/>
            <person name="Glueck C."/>
            <person name="Krewinkel M."/>
            <person name="Stoeckel M."/>
            <person name="Stressler T."/>
            <person name="Fischer L."/>
            <person name="Hinrichs J."/>
            <person name="Scherer S."/>
            <person name="Wenning M."/>
        </authorList>
    </citation>
    <scope>NUCLEOTIDE SEQUENCE [LARGE SCALE GENOMIC DNA]</scope>
    <source>
        <strain evidence="1 2">DSM 18862</strain>
    </source>
</reference>
<dbReference type="GeneID" id="57373659"/>
<evidence type="ECO:0000313" key="1">
    <source>
        <dbReference type="EMBL" id="ONH44892.1"/>
    </source>
</evidence>
<gene>
    <name evidence="1" type="ORF">BLL37_16350</name>
</gene>
<accession>A0A1V2JHR0</accession>
<evidence type="ECO:0000313" key="2">
    <source>
        <dbReference type="Proteomes" id="UP000188559"/>
    </source>
</evidence>
<dbReference type="RefSeq" id="WP_071495737.1">
    <property type="nucleotide sequence ID" value="NZ_LT629702.1"/>
</dbReference>
<dbReference type="Proteomes" id="UP000188559">
    <property type="component" value="Unassembled WGS sequence"/>
</dbReference>